<dbReference type="SUPFAM" id="SSF56784">
    <property type="entry name" value="HAD-like"/>
    <property type="match status" value="1"/>
</dbReference>
<dbReference type="Pfam" id="PF00702">
    <property type="entry name" value="Hydrolase"/>
    <property type="match status" value="1"/>
</dbReference>
<dbReference type="GO" id="GO:0016787">
    <property type="term" value="F:hydrolase activity"/>
    <property type="evidence" value="ECO:0007669"/>
    <property type="project" value="UniProtKB-KW"/>
</dbReference>
<dbReference type="AlphaFoldDB" id="A0A150J745"/>
<dbReference type="GO" id="GO:0000166">
    <property type="term" value="F:nucleotide binding"/>
    <property type="evidence" value="ECO:0007669"/>
    <property type="project" value="InterPro"/>
</dbReference>
<evidence type="ECO:0000313" key="3">
    <source>
        <dbReference type="Proteomes" id="UP000075578"/>
    </source>
</evidence>
<gene>
    <name evidence="2" type="primary">patS</name>
    <name evidence="2" type="ORF">AMQ74_00539</name>
</gene>
<dbReference type="PANTHER" id="PTHR43520">
    <property type="entry name" value="ATP7, ISOFORM B"/>
    <property type="match status" value="1"/>
</dbReference>
<organism evidence="2 3">
    <name type="scientific">Candidatus Methanofastidiosum methylothiophilum</name>
    <dbReference type="NCBI Taxonomy" id="1705564"/>
    <lineage>
        <taxon>Archaea</taxon>
        <taxon>Methanobacteriati</taxon>
        <taxon>Methanobacteriota</taxon>
        <taxon>Stenosarchaea group</taxon>
        <taxon>Candidatus Methanofastidiosia</taxon>
        <taxon>Candidatus Methanofastidiosales</taxon>
        <taxon>Candidatus Methanofastidiosaceae</taxon>
        <taxon>Candidatus Methanofastidiosum</taxon>
    </lineage>
</organism>
<dbReference type="Gene3D" id="3.40.50.1000">
    <property type="entry name" value="HAD superfamily/HAD-like"/>
    <property type="match status" value="1"/>
</dbReference>
<dbReference type="GO" id="GO:0005507">
    <property type="term" value="F:copper ion binding"/>
    <property type="evidence" value="ECO:0007669"/>
    <property type="project" value="TreeGrafter"/>
</dbReference>
<reference evidence="2 3" key="1">
    <citation type="journal article" date="2016" name="ISME J.">
        <title>Chasing the elusive Euryarchaeota class WSA2: genomes reveal a uniquely fastidious methyl-reducing methanogen.</title>
        <authorList>
            <person name="Nobu M.K."/>
            <person name="Narihiro T."/>
            <person name="Kuroda K."/>
            <person name="Mei R."/>
            <person name="Liu W.T."/>
        </authorList>
    </citation>
    <scope>NUCLEOTIDE SEQUENCE [LARGE SCALE GENOMIC DNA]</scope>
    <source>
        <strain evidence="2">U1lsi0528_Bin089</strain>
    </source>
</reference>
<dbReference type="InterPro" id="IPR036412">
    <property type="entry name" value="HAD-like_sf"/>
</dbReference>
<dbReference type="Proteomes" id="UP000075578">
    <property type="component" value="Unassembled WGS sequence"/>
</dbReference>
<keyword evidence="2" id="KW-0378">Hydrolase</keyword>
<dbReference type="GO" id="GO:0016020">
    <property type="term" value="C:membrane"/>
    <property type="evidence" value="ECO:0007669"/>
    <property type="project" value="TreeGrafter"/>
</dbReference>
<dbReference type="InterPro" id="IPR023299">
    <property type="entry name" value="ATPase_P-typ_cyto_dom_N"/>
</dbReference>
<dbReference type="GO" id="GO:0043682">
    <property type="term" value="F:P-type divalent copper transporter activity"/>
    <property type="evidence" value="ECO:0007669"/>
    <property type="project" value="TreeGrafter"/>
</dbReference>
<evidence type="ECO:0000256" key="1">
    <source>
        <dbReference type="ARBA" id="ARBA00022967"/>
    </source>
</evidence>
<name>A0A150J745_9EURY</name>
<dbReference type="Gene3D" id="3.40.1110.10">
    <property type="entry name" value="Calcium-transporting ATPase, cytoplasmic domain N"/>
    <property type="match status" value="1"/>
</dbReference>
<comment type="caution">
    <text evidence="2">The sequence shown here is derived from an EMBL/GenBank/DDBJ whole genome shotgun (WGS) entry which is preliminary data.</text>
</comment>
<dbReference type="InterPro" id="IPR023214">
    <property type="entry name" value="HAD_sf"/>
</dbReference>
<dbReference type="EC" id="3.6.3.-" evidence="2"/>
<dbReference type="PANTHER" id="PTHR43520:SF8">
    <property type="entry name" value="P-TYPE CU(+) TRANSPORTER"/>
    <property type="match status" value="1"/>
</dbReference>
<dbReference type="EMBL" id="LNGD01000019">
    <property type="protein sequence ID" value="KYC53046.1"/>
    <property type="molecule type" value="Genomic_DNA"/>
</dbReference>
<evidence type="ECO:0000313" key="2">
    <source>
        <dbReference type="EMBL" id="KYC53046.1"/>
    </source>
</evidence>
<protein>
    <submittedName>
        <fullName evidence="2">Soluble P-type ATPase-like phosphatase</fullName>
        <ecNumber evidence="2">3.6.3.-</ecNumber>
    </submittedName>
</protein>
<keyword evidence="1" id="KW-1278">Translocase</keyword>
<dbReference type="PRINTS" id="PR00119">
    <property type="entry name" value="CATATPASE"/>
</dbReference>
<sequence length="266" mass="30245">MIAIVFDKSGTLIDTNRVSKDLEKNEYHFYKSSIELIEDNPNLFLVTISTDPRYTFLKENPKKSLGQSIIDLDIGYEVVFKGPNAIIDKNKILKWAEEITVEEVNDTIKKLKKQFDVCTLVGCGIVCDSEKEKITHIVSSSGKIKSGVFELFEFLESEGMDIYLATGDNPCSVYPLAKRLGIQENFVFPQVDPEGKRKIISDLKKSYEQVIMVGDDINDKGAFEEADVSFLILENEAKRKNVLKDIVNYTITEPLEIKNILKRFKI</sequence>
<dbReference type="GO" id="GO:0055070">
    <property type="term" value="P:copper ion homeostasis"/>
    <property type="evidence" value="ECO:0007669"/>
    <property type="project" value="TreeGrafter"/>
</dbReference>
<accession>A0A150J745</accession>
<proteinExistence type="predicted"/>